<gene>
    <name evidence="9" type="ORF">F889_00606</name>
</gene>
<proteinExistence type="inferred from homology"/>
<dbReference type="AlphaFoldDB" id="N9R9U6"/>
<evidence type="ECO:0000256" key="6">
    <source>
        <dbReference type="RuleBase" id="RU361140"/>
    </source>
</evidence>
<keyword evidence="5 6" id="KW-0046">Antibiotic resistance</keyword>
<dbReference type="Proteomes" id="UP000013009">
    <property type="component" value="Unassembled WGS sequence"/>
</dbReference>
<evidence type="ECO:0000256" key="1">
    <source>
        <dbReference type="ARBA" id="ARBA00001526"/>
    </source>
</evidence>
<evidence type="ECO:0000256" key="7">
    <source>
        <dbReference type="SAM" id="SignalP"/>
    </source>
</evidence>
<dbReference type="InterPro" id="IPR001586">
    <property type="entry name" value="Beta-lactam_class-C_AS"/>
</dbReference>
<dbReference type="NCBIfam" id="NF033085">
    <property type="entry name" value="bla_class_C"/>
    <property type="match status" value="1"/>
</dbReference>
<feature type="chain" id="PRO_5004152085" description="Beta-lactamase" evidence="7">
    <location>
        <begin position="29"/>
        <end position="394"/>
    </location>
</feature>
<dbReference type="GO" id="GO:0046677">
    <property type="term" value="P:response to antibiotic"/>
    <property type="evidence" value="ECO:0007669"/>
    <property type="project" value="UniProtKB-UniRule"/>
</dbReference>
<sequence>MNLNDISRTSKQLLFMTGLVCASPMLWAQPLNEQQVKAIVDQQFKPLLAQYNIPGMAVAVTLNGQHYFINYGLASKQSQQAVSNNTLFELGSVSKTFNATLASYAQAQGQLSLSDHPAKYFPELKNTAVDRATLLNLGTYTAGGFPLQFPDQVVQQQDMIKYFQTWQAKTKVGAARQYSNPSIGLMGYVTARAMKKPYAELLEKTLFPQLGLTQSFIQVPEQQMPQYAWGYKADQALRVSPGMLDAEAYGVKSSSADMLRFLDVQINPQHLKQPLRKAIENTHVGYFKVGAMTQGLGWEQYAYPVKLETLLQGNSSKMALESHPAIAIKRPKIAPAATYFNKTGSSNGFGAYAAFIPEQKIGIVMLANTNFPNEARIQASYTVVQQLLQANTAQ</sequence>
<dbReference type="PANTHER" id="PTHR46825:SF8">
    <property type="entry name" value="BETA-LACTAMASE-RELATED"/>
    <property type="match status" value="1"/>
</dbReference>
<feature type="domain" description="Beta-lactamase-related" evidence="8">
    <location>
        <begin position="40"/>
        <end position="384"/>
    </location>
</feature>
<dbReference type="Pfam" id="PF00144">
    <property type="entry name" value="Beta-lactamase"/>
    <property type="match status" value="1"/>
</dbReference>
<keyword evidence="7" id="KW-0732">Signal</keyword>
<dbReference type="InterPro" id="IPR001466">
    <property type="entry name" value="Beta-lactam-related"/>
</dbReference>
<evidence type="ECO:0000259" key="8">
    <source>
        <dbReference type="Pfam" id="PF00144"/>
    </source>
</evidence>
<evidence type="ECO:0000313" key="9">
    <source>
        <dbReference type="EMBL" id="ENX35907.1"/>
    </source>
</evidence>
<name>N9R9U6_9GAMM</name>
<dbReference type="PANTHER" id="PTHR46825">
    <property type="entry name" value="D-ALANYL-D-ALANINE-CARBOXYPEPTIDASE/ENDOPEPTIDASE AMPH"/>
    <property type="match status" value="1"/>
</dbReference>
<comment type="caution">
    <text evidence="9">The sequence shown here is derived from an EMBL/GenBank/DDBJ whole genome shotgun (WGS) entry which is preliminary data.</text>
</comment>
<evidence type="ECO:0000256" key="2">
    <source>
        <dbReference type="ARBA" id="ARBA00007840"/>
    </source>
</evidence>
<evidence type="ECO:0000313" key="10">
    <source>
        <dbReference type="Proteomes" id="UP000013009"/>
    </source>
</evidence>
<comment type="catalytic activity">
    <reaction evidence="1 6">
        <text>a beta-lactam + H2O = a substituted beta-amino acid</text>
        <dbReference type="Rhea" id="RHEA:20401"/>
        <dbReference type="ChEBI" id="CHEBI:15377"/>
        <dbReference type="ChEBI" id="CHEBI:35627"/>
        <dbReference type="ChEBI" id="CHEBI:140347"/>
        <dbReference type="EC" id="3.5.2.6"/>
    </reaction>
</comment>
<organism evidence="9 10">
    <name type="scientific">Acinetobacter colistiniresistens</name>
    <dbReference type="NCBI Taxonomy" id="280145"/>
    <lineage>
        <taxon>Bacteria</taxon>
        <taxon>Pseudomonadati</taxon>
        <taxon>Pseudomonadota</taxon>
        <taxon>Gammaproteobacteria</taxon>
        <taxon>Moraxellales</taxon>
        <taxon>Moraxellaceae</taxon>
        <taxon>Acinetobacter</taxon>
    </lineage>
</organism>
<dbReference type="GO" id="GO:0008800">
    <property type="term" value="F:beta-lactamase activity"/>
    <property type="evidence" value="ECO:0007669"/>
    <property type="project" value="UniProtKB-UniRule"/>
</dbReference>
<dbReference type="EC" id="3.5.2.6" evidence="3 6"/>
<keyword evidence="4 6" id="KW-0378">Hydrolase</keyword>
<keyword evidence="10" id="KW-1185">Reference proteome</keyword>
<dbReference type="InterPro" id="IPR050491">
    <property type="entry name" value="AmpC-like"/>
</dbReference>
<dbReference type="InterPro" id="IPR012338">
    <property type="entry name" value="Beta-lactam/transpept-like"/>
</dbReference>
<dbReference type="SUPFAM" id="SSF56601">
    <property type="entry name" value="beta-lactamase/transpeptidase-like"/>
    <property type="match status" value="1"/>
</dbReference>
<feature type="signal peptide" evidence="7">
    <location>
        <begin position="1"/>
        <end position="28"/>
    </location>
</feature>
<reference evidence="9 10" key="1">
    <citation type="submission" date="2013-02" db="EMBL/GenBank/DDBJ databases">
        <title>The Genome Sequence of Acinetobacter sp. NIPH 1859.</title>
        <authorList>
            <consortium name="The Broad Institute Genome Sequencing Platform"/>
            <consortium name="The Broad Institute Genome Sequencing Center for Infectious Disease"/>
            <person name="Cerqueira G."/>
            <person name="Feldgarden M."/>
            <person name="Courvalin P."/>
            <person name="Perichon B."/>
            <person name="Grillot-Courvalin C."/>
            <person name="Clermont D."/>
            <person name="Rocha E."/>
            <person name="Yoon E.-J."/>
            <person name="Nemec A."/>
            <person name="Walker B."/>
            <person name="Young S.K."/>
            <person name="Zeng Q."/>
            <person name="Gargeya S."/>
            <person name="Fitzgerald M."/>
            <person name="Haas B."/>
            <person name="Abouelleil A."/>
            <person name="Alvarado L."/>
            <person name="Arachchi H.M."/>
            <person name="Berlin A.M."/>
            <person name="Chapman S.B."/>
            <person name="Dewar J."/>
            <person name="Goldberg J."/>
            <person name="Griggs A."/>
            <person name="Gujja S."/>
            <person name="Hansen M."/>
            <person name="Howarth C."/>
            <person name="Imamovic A."/>
            <person name="Larimer J."/>
            <person name="McCowan C."/>
            <person name="Murphy C."/>
            <person name="Neiman D."/>
            <person name="Pearson M."/>
            <person name="Priest M."/>
            <person name="Roberts A."/>
            <person name="Saif S."/>
            <person name="Shea T."/>
            <person name="Sisk P."/>
            <person name="Sykes S."/>
            <person name="Wortman J."/>
            <person name="Nusbaum C."/>
            <person name="Birren B."/>
        </authorList>
    </citation>
    <scope>NUCLEOTIDE SEQUENCE [LARGE SCALE GENOMIC DNA]</scope>
    <source>
        <strain evidence="9 10">NIPH 1859</strain>
    </source>
</reference>
<comment type="similarity">
    <text evidence="2 6">Belongs to the class-C beta-lactamase family.</text>
</comment>
<dbReference type="Gene3D" id="3.40.710.10">
    <property type="entry name" value="DD-peptidase/beta-lactamase superfamily"/>
    <property type="match status" value="1"/>
</dbReference>
<dbReference type="PATRIC" id="fig|1217695.3.peg.583"/>
<protein>
    <recommendedName>
        <fullName evidence="3 6">Beta-lactamase</fullName>
        <ecNumber evidence="3 6">3.5.2.6</ecNumber>
    </recommendedName>
</protein>
<accession>N9R9U6</accession>
<dbReference type="GO" id="GO:0030288">
    <property type="term" value="C:outer membrane-bounded periplasmic space"/>
    <property type="evidence" value="ECO:0007669"/>
    <property type="project" value="InterPro"/>
</dbReference>
<dbReference type="InterPro" id="IPR058136">
    <property type="entry name" value="AmpC"/>
</dbReference>
<dbReference type="EMBL" id="APRZ01000007">
    <property type="protein sequence ID" value="ENX35907.1"/>
    <property type="molecule type" value="Genomic_DNA"/>
</dbReference>
<evidence type="ECO:0000256" key="3">
    <source>
        <dbReference type="ARBA" id="ARBA00012865"/>
    </source>
</evidence>
<dbReference type="HOGENOM" id="CLU_020027_10_0_6"/>
<evidence type="ECO:0000256" key="4">
    <source>
        <dbReference type="ARBA" id="ARBA00022801"/>
    </source>
</evidence>
<dbReference type="PROSITE" id="PS00336">
    <property type="entry name" value="BETA_LACTAMASE_C"/>
    <property type="match status" value="1"/>
</dbReference>
<dbReference type="GO" id="GO:0017001">
    <property type="term" value="P:antibiotic catabolic process"/>
    <property type="evidence" value="ECO:0007669"/>
    <property type="project" value="InterPro"/>
</dbReference>
<evidence type="ECO:0000256" key="5">
    <source>
        <dbReference type="ARBA" id="ARBA00023251"/>
    </source>
</evidence>